<name>A0A7W5B6S5_9BURK</name>
<organism evidence="2 3">
    <name type="scientific">Pseudoduganella violacea</name>
    <dbReference type="NCBI Taxonomy" id="1715466"/>
    <lineage>
        <taxon>Bacteria</taxon>
        <taxon>Pseudomonadati</taxon>
        <taxon>Pseudomonadota</taxon>
        <taxon>Betaproteobacteria</taxon>
        <taxon>Burkholderiales</taxon>
        <taxon>Oxalobacteraceae</taxon>
        <taxon>Telluria group</taxon>
        <taxon>Pseudoduganella</taxon>
    </lineage>
</organism>
<gene>
    <name evidence="2" type="ORF">FHS03_000480</name>
</gene>
<protein>
    <submittedName>
        <fullName evidence="2">Uncharacterized protein</fullName>
    </submittedName>
</protein>
<feature type="compositionally biased region" description="Low complexity" evidence="1">
    <location>
        <begin position="19"/>
        <end position="34"/>
    </location>
</feature>
<dbReference type="Proteomes" id="UP000541535">
    <property type="component" value="Unassembled WGS sequence"/>
</dbReference>
<feature type="region of interest" description="Disordered" evidence="1">
    <location>
        <begin position="1"/>
        <end position="34"/>
    </location>
</feature>
<keyword evidence="3" id="KW-1185">Reference proteome</keyword>
<evidence type="ECO:0000313" key="3">
    <source>
        <dbReference type="Proteomes" id="UP000541535"/>
    </source>
</evidence>
<dbReference type="EMBL" id="JACHXD010000001">
    <property type="protein sequence ID" value="MBB3117461.1"/>
    <property type="molecule type" value="Genomic_DNA"/>
</dbReference>
<evidence type="ECO:0000313" key="2">
    <source>
        <dbReference type="EMBL" id="MBB3117461.1"/>
    </source>
</evidence>
<comment type="caution">
    <text evidence="2">The sequence shown here is derived from an EMBL/GenBank/DDBJ whole genome shotgun (WGS) entry which is preliminary data.</text>
</comment>
<sequence length="107" mass="11316">MAISSIGARDSQIMSPSFSASSGGKTAGASASGSKGLNAELDDYLKMSPAQRFREALLKKLGLSEDDLAKMSPEERKKVDQQMSDLAKQEMQKTSGKAKGNMVDVSA</sequence>
<accession>A0A7W5B6S5</accession>
<dbReference type="AlphaFoldDB" id="A0A7W5B6S5"/>
<dbReference type="RefSeq" id="WP_183439403.1">
    <property type="nucleotide sequence ID" value="NZ_JACHXD010000001.1"/>
</dbReference>
<proteinExistence type="predicted"/>
<feature type="compositionally biased region" description="Basic and acidic residues" evidence="1">
    <location>
        <begin position="67"/>
        <end position="80"/>
    </location>
</feature>
<evidence type="ECO:0000256" key="1">
    <source>
        <dbReference type="SAM" id="MobiDB-lite"/>
    </source>
</evidence>
<reference evidence="2 3" key="1">
    <citation type="submission" date="2020-08" db="EMBL/GenBank/DDBJ databases">
        <title>Genomic Encyclopedia of Type Strains, Phase III (KMG-III): the genomes of soil and plant-associated and newly described type strains.</title>
        <authorList>
            <person name="Whitman W."/>
        </authorList>
    </citation>
    <scope>NUCLEOTIDE SEQUENCE [LARGE SCALE GENOMIC DNA]</scope>
    <source>
        <strain evidence="2 3">CECT 8897</strain>
    </source>
</reference>
<feature type="region of interest" description="Disordered" evidence="1">
    <location>
        <begin position="64"/>
        <end position="107"/>
    </location>
</feature>